<gene>
    <name evidence="1" type="ORF">HK413_09010</name>
</gene>
<comment type="caution">
    <text evidence="1">The sequence shown here is derived from an EMBL/GenBank/DDBJ whole genome shotgun (WGS) entry which is preliminary data.</text>
</comment>
<evidence type="ECO:0008006" key="3">
    <source>
        <dbReference type="Google" id="ProtNLM"/>
    </source>
</evidence>
<dbReference type="EMBL" id="JABFCR010000037">
    <property type="protein sequence ID" value="NNU34252.1"/>
    <property type="molecule type" value="Genomic_DNA"/>
</dbReference>
<reference evidence="1 2" key="1">
    <citation type="submission" date="2020-05" db="EMBL/GenBank/DDBJ databases">
        <authorList>
            <person name="Khan S.A."/>
            <person name="Jeon C.O."/>
            <person name="Chun B.H."/>
        </authorList>
    </citation>
    <scope>NUCLEOTIDE SEQUENCE [LARGE SCALE GENOMIC DNA]</scope>
    <source>
        <strain evidence="1 2">S1162</strain>
    </source>
</reference>
<sequence>MKRYKANIFYSWLLLVCFIAGQYIVYSHQHKINASHTSKSHDVAKNQSRTIVQEKCSVCDAMHHTNAVINQVTYFNPNIVTKHFYKVYNYDFVSIALVLSAGRAPPVLASC</sequence>
<accession>A0ABX1W789</accession>
<dbReference type="RefSeq" id="WP_175269935.1">
    <property type="nucleotide sequence ID" value="NZ_JABFCR010000037.1"/>
</dbReference>
<organism evidence="1 2">
    <name type="scientific">Mucilaginibacter humi</name>
    <dbReference type="NCBI Taxonomy" id="2732510"/>
    <lineage>
        <taxon>Bacteria</taxon>
        <taxon>Pseudomonadati</taxon>
        <taxon>Bacteroidota</taxon>
        <taxon>Sphingobacteriia</taxon>
        <taxon>Sphingobacteriales</taxon>
        <taxon>Sphingobacteriaceae</taxon>
        <taxon>Mucilaginibacter</taxon>
    </lineage>
</organism>
<evidence type="ECO:0000313" key="2">
    <source>
        <dbReference type="Proteomes" id="UP000566071"/>
    </source>
</evidence>
<name>A0ABX1W789_9SPHI</name>
<protein>
    <recommendedName>
        <fullName evidence="3">Haem-binding domain-containing protein</fullName>
    </recommendedName>
</protein>
<proteinExistence type="predicted"/>
<evidence type="ECO:0000313" key="1">
    <source>
        <dbReference type="EMBL" id="NNU34252.1"/>
    </source>
</evidence>
<dbReference type="Proteomes" id="UP000566071">
    <property type="component" value="Unassembled WGS sequence"/>
</dbReference>
<keyword evidence="2" id="KW-1185">Reference proteome</keyword>